<evidence type="ECO:0000313" key="3">
    <source>
        <dbReference type="Proteomes" id="UP001519460"/>
    </source>
</evidence>
<keyword evidence="3" id="KW-1185">Reference proteome</keyword>
<feature type="region of interest" description="Disordered" evidence="1">
    <location>
        <begin position="211"/>
        <end position="244"/>
    </location>
</feature>
<protein>
    <submittedName>
        <fullName evidence="2">Uncharacterized protein</fullName>
    </submittedName>
</protein>
<sequence>MPQVWNPSVTDQDSGGFSKNSRYMKLNNFSVQALRRIKARNALEARFNNMQQAYIERKTARSSLLIDQSKRDLLERQTRLRAYKLVVTRRHPIRKRADYQAALNDNYSLHALRHEIRRMIHDIDPDTIRRRKAAQLVESSRDKYAETVVRNKEAIGDLVPKPKPVVLEEKPETPRTPTPPPQPRLRRSIVGPPMRTLAREAQAVTMKMVKENTWMSRGNTNSPDKPVQTSKNLNPNAVLPPINA</sequence>
<feature type="region of interest" description="Disordered" evidence="1">
    <location>
        <begin position="161"/>
        <end position="192"/>
    </location>
</feature>
<comment type="caution">
    <text evidence="2">The sequence shown here is derived from an EMBL/GenBank/DDBJ whole genome shotgun (WGS) entry which is preliminary data.</text>
</comment>
<feature type="compositionally biased region" description="Polar residues" evidence="1">
    <location>
        <begin position="213"/>
        <end position="235"/>
    </location>
</feature>
<evidence type="ECO:0000313" key="2">
    <source>
        <dbReference type="EMBL" id="KAK7503463.1"/>
    </source>
</evidence>
<reference evidence="2 3" key="1">
    <citation type="journal article" date="2023" name="Sci. Data">
        <title>Genome assembly of the Korean intertidal mud-creeper Batillaria attramentaria.</title>
        <authorList>
            <person name="Patra A.K."/>
            <person name="Ho P.T."/>
            <person name="Jun S."/>
            <person name="Lee S.J."/>
            <person name="Kim Y."/>
            <person name="Won Y.J."/>
        </authorList>
    </citation>
    <scope>NUCLEOTIDE SEQUENCE [LARGE SCALE GENOMIC DNA]</scope>
    <source>
        <strain evidence="2">Wonlab-2016</strain>
    </source>
</reference>
<dbReference type="EMBL" id="JACVVK020000020">
    <property type="protein sequence ID" value="KAK7503463.1"/>
    <property type="molecule type" value="Genomic_DNA"/>
</dbReference>
<accession>A0ABD0LWI1</accession>
<name>A0ABD0LWI1_9CAEN</name>
<evidence type="ECO:0000256" key="1">
    <source>
        <dbReference type="SAM" id="MobiDB-lite"/>
    </source>
</evidence>
<organism evidence="2 3">
    <name type="scientific">Batillaria attramentaria</name>
    <dbReference type="NCBI Taxonomy" id="370345"/>
    <lineage>
        <taxon>Eukaryota</taxon>
        <taxon>Metazoa</taxon>
        <taxon>Spiralia</taxon>
        <taxon>Lophotrochozoa</taxon>
        <taxon>Mollusca</taxon>
        <taxon>Gastropoda</taxon>
        <taxon>Caenogastropoda</taxon>
        <taxon>Sorbeoconcha</taxon>
        <taxon>Cerithioidea</taxon>
        <taxon>Batillariidae</taxon>
        <taxon>Batillaria</taxon>
    </lineage>
</organism>
<feature type="compositionally biased region" description="Pro residues" evidence="1">
    <location>
        <begin position="174"/>
        <end position="183"/>
    </location>
</feature>
<dbReference type="AlphaFoldDB" id="A0ABD0LWI1"/>
<dbReference type="Proteomes" id="UP001519460">
    <property type="component" value="Unassembled WGS sequence"/>
</dbReference>
<proteinExistence type="predicted"/>
<gene>
    <name evidence="2" type="ORF">BaRGS_00005384</name>
</gene>